<dbReference type="Proteomes" id="UP000002402">
    <property type="component" value="Chromosome"/>
</dbReference>
<protein>
    <submittedName>
        <fullName evidence="1">Uncharacterized protein</fullName>
    </submittedName>
</protein>
<accession>Q1DEK6</accession>
<gene>
    <name evidence="1" type="ordered locus">MXAN_0648</name>
</gene>
<evidence type="ECO:0000313" key="2">
    <source>
        <dbReference type="Proteomes" id="UP000002402"/>
    </source>
</evidence>
<dbReference type="EnsemblBacteria" id="ABF88202">
    <property type="protein sequence ID" value="ABF88202"/>
    <property type="gene ID" value="MXAN_0648"/>
</dbReference>
<dbReference type="AlphaFoldDB" id="Q1DEK6"/>
<keyword evidence="2" id="KW-1185">Reference proteome</keyword>
<dbReference type="HOGENOM" id="CLU_3236408_0_0_7"/>
<name>Q1DEK6_MYXXD</name>
<dbReference type="KEGG" id="mxa:MXAN_0648"/>
<dbReference type="EMBL" id="CP000113">
    <property type="protein sequence ID" value="ABF88202.1"/>
    <property type="molecule type" value="Genomic_DNA"/>
</dbReference>
<evidence type="ECO:0000313" key="1">
    <source>
        <dbReference type="EMBL" id="ABF88202.1"/>
    </source>
</evidence>
<organism evidence="1 2">
    <name type="scientific">Myxococcus xanthus (strain DK1622)</name>
    <dbReference type="NCBI Taxonomy" id="246197"/>
    <lineage>
        <taxon>Bacteria</taxon>
        <taxon>Pseudomonadati</taxon>
        <taxon>Myxococcota</taxon>
        <taxon>Myxococcia</taxon>
        <taxon>Myxococcales</taxon>
        <taxon>Cystobacterineae</taxon>
        <taxon>Myxococcaceae</taxon>
        <taxon>Myxococcus</taxon>
    </lineage>
</organism>
<sequence>MSAITTAAMAPHWSPRIGLRSFRHRARAPVARAAEPTPSRACP</sequence>
<proteinExistence type="predicted"/>
<reference evidence="1 2" key="1">
    <citation type="journal article" date="2006" name="Proc. Natl. Acad. Sci. U.S.A.">
        <title>Evolution of sensory complexity recorded in a myxobacterial genome.</title>
        <authorList>
            <person name="Goldman B.S."/>
            <person name="Nierman W.C."/>
            <person name="Kaiser D."/>
            <person name="Slater S.C."/>
            <person name="Durkin A.S."/>
            <person name="Eisen J.A."/>
            <person name="Ronning C.M."/>
            <person name="Barbazuk W.B."/>
            <person name="Blanchard M."/>
            <person name="Field C."/>
            <person name="Halling C."/>
            <person name="Hinkle G."/>
            <person name="Iartchuk O."/>
            <person name="Kim H.S."/>
            <person name="Mackenzie C."/>
            <person name="Madupu R."/>
            <person name="Miller N."/>
            <person name="Shvartsbeyn A."/>
            <person name="Sullivan S.A."/>
            <person name="Vaudin M."/>
            <person name="Wiegand R."/>
            <person name="Kaplan H.B."/>
        </authorList>
    </citation>
    <scope>NUCLEOTIDE SEQUENCE [LARGE SCALE GENOMIC DNA]</scope>
    <source>
        <strain evidence="2">DK1622</strain>
    </source>
</reference>